<feature type="transmembrane region" description="Helical" evidence="2">
    <location>
        <begin position="71"/>
        <end position="94"/>
    </location>
</feature>
<dbReference type="Proteomes" id="UP001499895">
    <property type="component" value="Unassembled WGS sequence"/>
</dbReference>
<keyword evidence="2" id="KW-0472">Membrane</keyword>
<gene>
    <name evidence="3" type="ORF">GCM10009544_31480</name>
</gene>
<proteinExistence type="predicted"/>
<evidence type="ECO:0000313" key="3">
    <source>
        <dbReference type="EMBL" id="GAA0466924.1"/>
    </source>
</evidence>
<keyword evidence="2" id="KW-0812">Transmembrane</keyword>
<evidence type="ECO:0000256" key="1">
    <source>
        <dbReference type="SAM" id="MobiDB-lite"/>
    </source>
</evidence>
<feature type="region of interest" description="Disordered" evidence="1">
    <location>
        <begin position="96"/>
        <end position="137"/>
    </location>
</feature>
<feature type="compositionally biased region" description="Pro residues" evidence="1">
    <location>
        <begin position="15"/>
        <end position="50"/>
    </location>
</feature>
<sequence>MSFGQGGPHGAPGDPHQPIPQWGPPPPQAPPPQGPPAPPPPWGAVPPAPQTPDWAALADDSAQRGRRRKRLLFAGGGVVAAGVIAALVAVTVAGSHKSEQASGPAPAKVPGASKTPEPSFSQVAPPPPPNPRDFIASADKDKAPLSTKTLFPHTKPVLDKRKYQRAATATTEKCATAAQGELGSVLTGNGCRKVLRATYVRDGVAVTVGVAVFDTKAAADKAKEQSAGNIESLSGDDVASFCRSTACRLTSNAEGRYAYFTVAGYTNGKAVTSEDKDALQAGRDVAGYTFRRIMIRAQQQADASVAKPSQKKQA</sequence>
<keyword evidence="4" id="KW-1185">Reference proteome</keyword>
<evidence type="ECO:0000313" key="4">
    <source>
        <dbReference type="Proteomes" id="UP001499895"/>
    </source>
</evidence>
<feature type="compositionally biased region" description="Gly residues" evidence="1">
    <location>
        <begin position="1"/>
        <end position="10"/>
    </location>
</feature>
<feature type="region of interest" description="Disordered" evidence="1">
    <location>
        <begin position="1"/>
        <end position="65"/>
    </location>
</feature>
<evidence type="ECO:0000256" key="2">
    <source>
        <dbReference type="SAM" id="Phobius"/>
    </source>
</evidence>
<reference evidence="4" key="1">
    <citation type="journal article" date="2019" name="Int. J. Syst. Evol. Microbiol.">
        <title>The Global Catalogue of Microorganisms (GCM) 10K type strain sequencing project: providing services to taxonomists for standard genome sequencing and annotation.</title>
        <authorList>
            <consortium name="The Broad Institute Genomics Platform"/>
            <consortium name="The Broad Institute Genome Sequencing Center for Infectious Disease"/>
            <person name="Wu L."/>
            <person name="Ma J."/>
        </authorList>
    </citation>
    <scope>NUCLEOTIDE SEQUENCE [LARGE SCALE GENOMIC DNA]</scope>
    <source>
        <strain evidence="4">JCM 10649</strain>
    </source>
</reference>
<name>A0ABP3JY29_9ACTN</name>
<accession>A0ABP3JY29</accession>
<comment type="caution">
    <text evidence="3">The sequence shown here is derived from an EMBL/GenBank/DDBJ whole genome shotgun (WGS) entry which is preliminary data.</text>
</comment>
<protein>
    <submittedName>
        <fullName evidence="3">Uncharacterized protein</fullName>
    </submittedName>
</protein>
<dbReference type="EMBL" id="BAAAHB010000030">
    <property type="protein sequence ID" value="GAA0466924.1"/>
    <property type="molecule type" value="Genomic_DNA"/>
</dbReference>
<keyword evidence="2" id="KW-1133">Transmembrane helix</keyword>
<dbReference type="RefSeq" id="WP_344090748.1">
    <property type="nucleotide sequence ID" value="NZ_BAAAHB010000030.1"/>
</dbReference>
<organism evidence="3 4">
    <name type="scientific">Streptomyces stramineus</name>
    <dbReference type="NCBI Taxonomy" id="173861"/>
    <lineage>
        <taxon>Bacteria</taxon>
        <taxon>Bacillati</taxon>
        <taxon>Actinomycetota</taxon>
        <taxon>Actinomycetes</taxon>
        <taxon>Kitasatosporales</taxon>
        <taxon>Streptomycetaceae</taxon>
        <taxon>Streptomyces</taxon>
    </lineage>
</organism>